<feature type="compositionally biased region" description="Basic and acidic residues" evidence="1">
    <location>
        <begin position="179"/>
        <end position="225"/>
    </location>
</feature>
<sequence>MARREILRRTAFAKRHPEWDDDLRGANFAIAHAHSMLSAGKLTHKEYKDYEAHLWHEMLDKMPMEVFSEMQADGSLEDLEALARGYDGDRDSGDVLDSRKAVERKVKADALEQKWLDGTIDSQKYAELSREHVGRGERLDDMIADGDHERAAVEAFASRYDVEPDHDNQLARYLNEKFGGGEKPDGSKVEPFSLKRDDRSSWEKATDKDGITDLDKVDEFERGESDGWSPAGYVEHDTVVDPGISFTNSNRDDGS</sequence>
<dbReference type="RefSeq" id="WP_071913142.1">
    <property type="nucleotide sequence ID" value="NZ_CP017637.1"/>
</dbReference>
<reference evidence="2 3" key="1">
    <citation type="submission" date="2016-11" db="EMBL/GenBank/DDBJ databases">
        <title>Complete Genome Sequence of Bradyrhizobium sp. strain J5, an isolated from soybean nodule in Hokkaido.</title>
        <authorList>
            <person name="Kanehara K."/>
        </authorList>
    </citation>
    <scope>NUCLEOTIDE SEQUENCE [LARGE SCALE GENOMIC DNA]</scope>
    <source>
        <strain evidence="2 3">J5</strain>
    </source>
</reference>
<gene>
    <name evidence="2" type="ORF">BKD09_24025</name>
</gene>
<feature type="region of interest" description="Disordered" evidence="1">
    <location>
        <begin position="176"/>
        <end position="255"/>
    </location>
</feature>
<dbReference type="Proteomes" id="UP000181962">
    <property type="component" value="Chromosome"/>
</dbReference>
<dbReference type="EMBL" id="CP017637">
    <property type="protein sequence ID" value="APG11406.1"/>
    <property type="molecule type" value="Genomic_DNA"/>
</dbReference>
<proteinExistence type="predicted"/>
<protein>
    <submittedName>
        <fullName evidence="2">Uncharacterized protein</fullName>
    </submittedName>
</protein>
<evidence type="ECO:0000313" key="2">
    <source>
        <dbReference type="EMBL" id="APG11406.1"/>
    </source>
</evidence>
<evidence type="ECO:0000313" key="3">
    <source>
        <dbReference type="Proteomes" id="UP000181962"/>
    </source>
</evidence>
<dbReference type="AlphaFoldDB" id="A0A1L3FDM7"/>
<organism evidence="2 3">
    <name type="scientific">Bradyrhizobium japonicum</name>
    <dbReference type="NCBI Taxonomy" id="375"/>
    <lineage>
        <taxon>Bacteria</taxon>
        <taxon>Pseudomonadati</taxon>
        <taxon>Pseudomonadota</taxon>
        <taxon>Alphaproteobacteria</taxon>
        <taxon>Hyphomicrobiales</taxon>
        <taxon>Nitrobacteraceae</taxon>
        <taxon>Bradyrhizobium</taxon>
    </lineage>
</organism>
<accession>A0A1L3FDM7</accession>
<evidence type="ECO:0000256" key="1">
    <source>
        <dbReference type="SAM" id="MobiDB-lite"/>
    </source>
</evidence>
<name>A0A1L3FDM7_BRAJP</name>
<dbReference type="OrthoDB" id="9895149at2"/>